<name>A0A4R3L7E2_9BACL</name>
<evidence type="ECO:0000313" key="3">
    <source>
        <dbReference type="Proteomes" id="UP000294937"/>
    </source>
</evidence>
<dbReference type="AlphaFoldDB" id="A0A4R3L7E2"/>
<feature type="compositionally biased region" description="Polar residues" evidence="1">
    <location>
        <begin position="75"/>
        <end position="90"/>
    </location>
</feature>
<gene>
    <name evidence="2" type="ORF">EDD58_103443</name>
</gene>
<dbReference type="RefSeq" id="WP_131924378.1">
    <property type="nucleotide sequence ID" value="NZ_SMAG01000003.1"/>
</dbReference>
<keyword evidence="3" id="KW-1185">Reference proteome</keyword>
<evidence type="ECO:0000313" key="2">
    <source>
        <dbReference type="EMBL" id="TCS95018.1"/>
    </source>
</evidence>
<dbReference type="Proteomes" id="UP000294937">
    <property type="component" value="Unassembled WGS sequence"/>
</dbReference>
<dbReference type="EMBL" id="SMAG01000003">
    <property type="protein sequence ID" value="TCS95018.1"/>
    <property type="molecule type" value="Genomic_DNA"/>
</dbReference>
<sequence length="122" mass="14359">MSKKGRKSSKKYLPSPLVCSYVHPYAYPYINGYSGTGSYWGYPRMVVPTYPQFLWSRSSYPMMRHAPINPPSFPTPHSSFNNISPKQSSYQKKESEWKRQWDSPESPQSPWIRAYENHKEEM</sequence>
<proteinExistence type="predicted"/>
<accession>A0A4R3L7E2</accession>
<feature type="compositionally biased region" description="Basic and acidic residues" evidence="1">
    <location>
        <begin position="91"/>
        <end position="102"/>
    </location>
</feature>
<comment type="caution">
    <text evidence="2">The sequence shown here is derived from an EMBL/GenBank/DDBJ whole genome shotgun (WGS) entry which is preliminary data.</text>
</comment>
<organism evidence="2 3">
    <name type="scientific">Hazenella coriacea</name>
    <dbReference type="NCBI Taxonomy" id="1179467"/>
    <lineage>
        <taxon>Bacteria</taxon>
        <taxon>Bacillati</taxon>
        <taxon>Bacillota</taxon>
        <taxon>Bacilli</taxon>
        <taxon>Bacillales</taxon>
        <taxon>Thermoactinomycetaceae</taxon>
        <taxon>Hazenella</taxon>
    </lineage>
</organism>
<feature type="region of interest" description="Disordered" evidence="1">
    <location>
        <begin position="74"/>
        <end position="122"/>
    </location>
</feature>
<evidence type="ECO:0000256" key="1">
    <source>
        <dbReference type="SAM" id="MobiDB-lite"/>
    </source>
</evidence>
<dbReference type="OrthoDB" id="2989714at2"/>
<reference evidence="2 3" key="1">
    <citation type="submission" date="2019-03" db="EMBL/GenBank/DDBJ databases">
        <title>Genomic Encyclopedia of Type Strains, Phase IV (KMG-IV): sequencing the most valuable type-strain genomes for metagenomic binning, comparative biology and taxonomic classification.</title>
        <authorList>
            <person name="Goeker M."/>
        </authorList>
    </citation>
    <scope>NUCLEOTIDE SEQUENCE [LARGE SCALE GENOMIC DNA]</scope>
    <source>
        <strain evidence="2 3">DSM 45707</strain>
    </source>
</reference>
<protein>
    <submittedName>
        <fullName evidence="2">Uncharacterized protein</fullName>
    </submittedName>
</protein>